<evidence type="ECO:0000313" key="1">
    <source>
        <dbReference type="EMBL" id="KAJ4481010.1"/>
    </source>
</evidence>
<organism evidence="1 2">
    <name type="scientific">Lentinula aciculospora</name>
    <dbReference type="NCBI Taxonomy" id="153920"/>
    <lineage>
        <taxon>Eukaryota</taxon>
        <taxon>Fungi</taxon>
        <taxon>Dikarya</taxon>
        <taxon>Basidiomycota</taxon>
        <taxon>Agaricomycotina</taxon>
        <taxon>Agaricomycetes</taxon>
        <taxon>Agaricomycetidae</taxon>
        <taxon>Agaricales</taxon>
        <taxon>Marasmiineae</taxon>
        <taxon>Omphalotaceae</taxon>
        <taxon>Lentinula</taxon>
    </lineage>
</organism>
<accession>A0A9W9DQR5</accession>
<protein>
    <submittedName>
        <fullName evidence="1">Uncharacterized protein</fullName>
    </submittedName>
</protein>
<sequence>MRSYNLVYVVLNVALAVRPDITYNPVHVRFVEPNWGEPGPPCGAPLEVNAKIRELVDAYAVFTHSETEPILEHYNKFKGAIGAPYQFYLQGTEFPHCKEWLDCLVKFVEGRLTIINNRPGQAPTRVRTSVELRSQNTSYNFGVGTLLIHVSDGSALLSTYRAMTTTMTITKKA</sequence>
<comment type="caution">
    <text evidence="1">The sequence shown here is derived from an EMBL/GenBank/DDBJ whole genome shotgun (WGS) entry which is preliminary data.</text>
</comment>
<dbReference type="EMBL" id="JAOTPV010000006">
    <property type="protein sequence ID" value="KAJ4481010.1"/>
    <property type="molecule type" value="Genomic_DNA"/>
</dbReference>
<proteinExistence type="predicted"/>
<dbReference type="AlphaFoldDB" id="A0A9W9DQR5"/>
<name>A0A9W9DQR5_9AGAR</name>
<reference evidence="1" key="1">
    <citation type="submission" date="2022-08" db="EMBL/GenBank/DDBJ databases">
        <title>A Global Phylogenomic Analysis of the Shiitake Genus Lentinula.</title>
        <authorList>
            <consortium name="DOE Joint Genome Institute"/>
            <person name="Sierra-Patev S."/>
            <person name="Min B."/>
            <person name="Naranjo-Ortiz M."/>
            <person name="Looney B."/>
            <person name="Konkel Z."/>
            <person name="Slot J.C."/>
            <person name="Sakamoto Y."/>
            <person name="Steenwyk J.L."/>
            <person name="Rokas A."/>
            <person name="Carro J."/>
            <person name="Camarero S."/>
            <person name="Ferreira P."/>
            <person name="Molpeceres G."/>
            <person name="Ruiz-Duenas F.J."/>
            <person name="Serrano A."/>
            <person name="Henrissat B."/>
            <person name="Drula E."/>
            <person name="Hughes K.W."/>
            <person name="Mata J.L."/>
            <person name="Ishikawa N.K."/>
            <person name="Vargas-Isla R."/>
            <person name="Ushijima S."/>
            <person name="Smith C.A."/>
            <person name="Ahrendt S."/>
            <person name="Andreopoulos W."/>
            <person name="He G."/>
            <person name="Labutti K."/>
            <person name="Lipzen A."/>
            <person name="Ng V."/>
            <person name="Riley R."/>
            <person name="Sandor L."/>
            <person name="Barry K."/>
            <person name="Martinez A.T."/>
            <person name="Xiao Y."/>
            <person name="Gibbons J.G."/>
            <person name="Terashima K."/>
            <person name="Grigoriev I.V."/>
            <person name="Hibbett D.S."/>
        </authorList>
    </citation>
    <scope>NUCLEOTIDE SEQUENCE</scope>
    <source>
        <strain evidence="1">JLM2183</strain>
    </source>
</reference>
<dbReference type="Proteomes" id="UP001150266">
    <property type="component" value="Unassembled WGS sequence"/>
</dbReference>
<evidence type="ECO:0000313" key="2">
    <source>
        <dbReference type="Proteomes" id="UP001150266"/>
    </source>
</evidence>
<gene>
    <name evidence="1" type="ORF">J3R30DRAFT_3403284</name>
</gene>
<keyword evidence="2" id="KW-1185">Reference proteome</keyword>